<evidence type="ECO:0000256" key="2">
    <source>
        <dbReference type="ARBA" id="ARBA00007543"/>
    </source>
</evidence>
<feature type="transmembrane region" description="Helical" evidence="12">
    <location>
        <begin position="158"/>
        <end position="182"/>
    </location>
</feature>
<dbReference type="Pfam" id="PF02322">
    <property type="entry name" value="Cyt_bd_oxida_II"/>
    <property type="match status" value="1"/>
</dbReference>
<proteinExistence type="inferred from homology"/>
<feature type="transmembrane region" description="Helical" evidence="12">
    <location>
        <begin position="194"/>
        <end position="218"/>
    </location>
</feature>
<dbReference type="PANTHER" id="PTHR43141">
    <property type="entry name" value="CYTOCHROME BD2 SUBUNIT II"/>
    <property type="match status" value="1"/>
</dbReference>
<name>E1Y947_9BACT</name>
<accession>E1Y947</accession>
<keyword evidence="7" id="KW-0479">Metal-binding</keyword>
<evidence type="ECO:0000256" key="11">
    <source>
        <dbReference type="ARBA" id="ARBA00023136"/>
    </source>
</evidence>
<dbReference type="InterPro" id="IPR003317">
    <property type="entry name" value="Cyt-d_oxidase_su2"/>
</dbReference>
<dbReference type="NCBIfam" id="TIGR00203">
    <property type="entry name" value="cydB"/>
    <property type="match status" value="1"/>
</dbReference>
<keyword evidence="3" id="KW-0813">Transport</keyword>
<keyword evidence="6 12" id="KW-0812">Transmembrane</keyword>
<dbReference type="GO" id="GO:0005886">
    <property type="term" value="C:plasma membrane"/>
    <property type="evidence" value="ECO:0007669"/>
    <property type="project" value="UniProtKB-SubCell"/>
</dbReference>
<keyword evidence="11 12" id="KW-0472">Membrane</keyword>
<evidence type="ECO:0000256" key="7">
    <source>
        <dbReference type="ARBA" id="ARBA00022723"/>
    </source>
</evidence>
<feature type="transmembrane region" description="Helical" evidence="12">
    <location>
        <begin position="114"/>
        <end position="138"/>
    </location>
</feature>
<dbReference type="GO" id="GO:0009055">
    <property type="term" value="F:electron transfer activity"/>
    <property type="evidence" value="ECO:0007669"/>
    <property type="project" value="TreeGrafter"/>
</dbReference>
<feature type="transmembrane region" description="Helical" evidence="12">
    <location>
        <begin position="224"/>
        <end position="244"/>
    </location>
</feature>
<evidence type="ECO:0000256" key="1">
    <source>
        <dbReference type="ARBA" id="ARBA00004651"/>
    </source>
</evidence>
<dbReference type="GO" id="GO:0070069">
    <property type="term" value="C:cytochrome complex"/>
    <property type="evidence" value="ECO:0007669"/>
    <property type="project" value="TreeGrafter"/>
</dbReference>
<reference evidence="13" key="1">
    <citation type="journal article" date="2011" name="Environ. Microbiol.">
        <title>Genomic insights into the metabolic potential of the polycyclic aromatic hydrocarbon degrading sulfate-reducing Deltaproteobacterium N47.</title>
        <authorList>
            <person name="Bergmann F."/>
            <person name="Selesi D."/>
            <person name="Weinmaier T."/>
            <person name="Tischler P."/>
            <person name="Rattei T."/>
            <person name="Meckenstock R.U."/>
        </authorList>
    </citation>
    <scope>NUCLEOTIDE SEQUENCE</scope>
</reference>
<gene>
    <name evidence="13" type="ORF">N47_A11200</name>
</gene>
<evidence type="ECO:0000256" key="5">
    <source>
        <dbReference type="ARBA" id="ARBA00022617"/>
    </source>
</evidence>
<keyword evidence="9 12" id="KW-1133">Transmembrane helix</keyword>
<evidence type="ECO:0000256" key="6">
    <source>
        <dbReference type="ARBA" id="ARBA00022692"/>
    </source>
</evidence>
<keyword evidence="8" id="KW-0249">Electron transport</keyword>
<comment type="similarity">
    <text evidence="2">Belongs to the cytochrome ubiquinol oxidase subunit 2 family.</text>
</comment>
<feature type="transmembrane region" description="Helical" evidence="12">
    <location>
        <begin position="300"/>
        <end position="322"/>
    </location>
</feature>
<dbReference type="EMBL" id="FR695864">
    <property type="protein sequence ID" value="CBX27091.1"/>
    <property type="molecule type" value="Genomic_DNA"/>
</dbReference>
<keyword evidence="4" id="KW-1003">Cell membrane</keyword>
<sequence>MDLQTLWFFLWGLLWAVFFMTDGFDFGIGMLYPFLGKNDIEKRIMINSIGPLWDGNEVWLITAGGVTFAAFPLAYAVMFSSLYSGLMFILFALILRGVAFEFRNKVDKQSWRIIWDTCITAGSLVPALLFGITFANIFKGLPLDANGVFQGSFFDLLNVYALIGGLLFILLFLFHGAVWLAIKTEGDLHNRAHLTAVWLWPFVLICAVLFLVASWRYTKLFDNFIYQPALFLEILLIVAALFASRFFIKRNNYFKAWFASSVTIVGAVFFGIIGLYPNILPSSISSDFNVTAFNSSSSPLTLKIMLIVVIIFIPVVIAYQAWTYNLFKGKITEKDLSYEEAY</sequence>
<keyword evidence="5" id="KW-0349">Heme</keyword>
<keyword evidence="10" id="KW-0408">Iron</keyword>
<evidence type="ECO:0008006" key="14">
    <source>
        <dbReference type="Google" id="ProtNLM"/>
    </source>
</evidence>
<comment type="subcellular location">
    <subcellularLocation>
        <location evidence="1">Cell membrane</location>
        <topology evidence="1">Multi-pass membrane protein</topology>
    </subcellularLocation>
</comment>
<organism evidence="13">
    <name type="scientific">uncultured Desulfobacterium sp</name>
    <dbReference type="NCBI Taxonomy" id="201089"/>
    <lineage>
        <taxon>Bacteria</taxon>
        <taxon>Pseudomonadati</taxon>
        <taxon>Thermodesulfobacteriota</taxon>
        <taxon>Desulfobacteria</taxon>
        <taxon>Desulfobacterales</taxon>
        <taxon>Desulfobacteriaceae</taxon>
        <taxon>Desulfobacterium</taxon>
        <taxon>environmental samples</taxon>
    </lineage>
</organism>
<evidence type="ECO:0000256" key="4">
    <source>
        <dbReference type="ARBA" id="ARBA00022475"/>
    </source>
</evidence>
<evidence type="ECO:0000256" key="12">
    <source>
        <dbReference type="SAM" id="Phobius"/>
    </source>
</evidence>
<dbReference type="GO" id="GO:0019646">
    <property type="term" value="P:aerobic electron transport chain"/>
    <property type="evidence" value="ECO:0007669"/>
    <property type="project" value="TreeGrafter"/>
</dbReference>
<evidence type="ECO:0000313" key="13">
    <source>
        <dbReference type="EMBL" id="CBX27091.1"/>
    </source>
</evidence>
<protein>
    <recommendedName>
        <fullName evidence="14">Cytochrome d ubiquinol oxidase, subunit II</fullName>
    </recommendedName>
</protein>
<feature type="transmembrane region" description="Helical" evidence="12">
    <location>
        <begin position="256"/>
        <end position="280"/>
    </location>
</feature>
<evidence type="ECO:0000256" key="3">
    <source>
        <dbReference type="ARBA" id="ARBA00022448"/>
    </source>
</evidence>
<evidence type="ECO:0000256" key="9">
    <source>
        <dbReference type="ARBA" id="ARBA00022989"/>
    </source>
</evidence>
<dbReference type="GO" id="GO:0016682">
    <property type="term" value="F:oxidoreductase activity, acting on diphenols and related substances as donors, oxygen as acceptor"/>
    <property type="evidence" value="ECO:0007669"/>
    <property type="project" value="TreeGrafter"/>
</dbReference>
<feature type="transmembrane region" description="Helical" evidence="12">
    <location>
        <begin position="82"/>
        <end position="102"/>
    </location>
</feature>
<dbReference type="GO" id="GO:0046872">
    <property type="term" value="F:metal ion binding"/>
    <property type="evidence" value="ECO:0007669"/>
    <property type="project" value="UniProtKB-KW"/>
</dbReference>
<dbReference type="PANTHER" id="PTHR43141:SF5">
    <property type="entry name" value="CYTOCHROME BD-I UBIQUINOL OXIDASE SUBUNIT 2"/>
    <property type="match status" value="1"/>
</dbReference>
<evidence type="ECO:0000256" key="10">
    <source>
        <dbReference type="ARBA" id="ARBA00023004"/>
    </source>
</evidence>
<dbReference type="PIRSF" id="PIRSF000267">
    <property type="entry name" value="Cyt_oxidse_sub2"/>
    <property type="match status" value="1"/>
</dbReference>
<feature type="transmembrane region" description="Helical" evidence="12">
    <location>
        <begin position="6"/>
        <end position="35"/>
    </location>
</feature>
<evidence type="ECO:0000256" key="8">
    <source>
        <dbReference type="ARBA" id="ARBA00022982"/>
    </source>
</evidence>
<dbReference type="AlphaFoldDB" id="E1Y947"/>